<keyword evidence="1" id="KW-0732">Signal</keyword>
<dbReference type="GO" id="GO:0034198">
    <property type="term" value="P:cellular response to amino acid starvation"/>
    <property type="evidence" value="ECO:0007669"/>
    <property type="project" value="UniProtKB-UniRule"/>
</dbReference>
<comment type="subcellular location">
    <subcellularLocation>
        <location evidence="1">Lysosome</location>
    </subcellularLocation>
</comment>
<dbReference type="InterPro" id="IPR005365">
    <property type="entry name" value="Npr3"/>
</dbReference>
<dbReference type="PANTHER" id="PTHR13153">
    <property type="entry name" value="CGTHBA PROTEIN -14 GENE PROTEIN"/>
    <property type="match status" value="1"/>
</dbReference>
<proteinExistence type="inferred from homology"/>
<comment type="function">
    <text evidence="1">As a component of the GATOR1 complex functions as an inhibitor of the amino acid-sensing branch of the TORC1 pathway.</text>
</comment>
<name>A0ABD0Z199_9HEMI</name>
<dbReference type="PANTHER" id="PTHR13153:SF5">
    <property type="entry name" value="GATOR COMPLEX PROTEIN NPRL3"/>
    <property type="match status" value="1"/>
</dbReference>
<comment type="caution">
    <text evidence="2">The sequence shown here is derived from an EMBL/GenBank/DDBJ whole genome shotgun (WGS) entry which is preliminary data.</text>
</comment>
<protein>
    <recommendedName>
        <fullName evidence="1">GATOR complex protein NPRL3</fullName>
    </recommendedName>
    <alternativeName>
        <fullName evidence="1">Nitrogen permease regulator 3-like protein</fullName>
    </alternativeName>
</protein>
<reference evidence="2 3" key="1">
    <citation type="submission" date="2024-07" db="EMBL/GenBank/DDBJ databases">
        <title>Chromosome-level genome assembly of the water stick insect Ranatra chinensis (Heteroptera: Nepidae).</title>
        <authorList>
            <person name="Liu X."/>
        </authorList>
    </citation>
    <scope>NUCLEOTIDE SEQUENCE [LARGE SCALE GENOMIC DNA]</scope>
    <source>
        <strain evidence="2">Cailab_2021Rc</strain>
        <tissue evidence="2">Muscle</tissue>
    </source>
</reference>
<keyword evidence="1" id="KW-0458">Lysosome</keyword>
<sequence>MDADPLSVILVKSDSKGDRLLFRYPFAANERAENLQKHLRRKNPYALTASCFEESFTGGGDVGQHSYLDDAGLTGFSDQVLSNLFAVKQELAEAKFELKANDVRFVGHPTSLFPCSKTNKNNNRSSVLINVVFALKASASHSIVKCYYELSKRLGVALRHEEKRCGYVTAEMKTAIVVHEEGVSEEGKSPYEEILEKSSLARDLRRVYDDVKSTGLVHLRVNRWIELSFCLPQKVHHLNNRGLVVDPETIDRCLQSIRPYHGLLLLHDASHLLDSLVPDASPALIRLIKIYTPLKSLQTLSADADLTLAQVFNLAGHLVYWGKATIIYPLCESNVYVTAPNVPVHINSSLVEKFAEQFPNHSLIQVMSEFSFTISVRQKLSTSVITSCGQEQETEVQIIVWLLQHRLLVQIHTYIYYMPTVGGLSLQVNFCCIFFRFNKWGYFSGWSPCSTGTFKSFKFNVKLFKAIKKHLITYYMSLSHKILMCRKTLSDYPFKKKKNWKFYCFVYIPNKLHNSACPFFFLLFQL</sequence>
<keyword evidence="3" id="KW-1185">Reference proteome</keyword>
<dbReference type="Pfam" id="PF03666">
    <property type="entry name" value="NPR3"/>
    <property type="match status" value="1"/>
</dbReference>
<dbReference type="Proteomes" id="UP001558652">
    <property type="component" value="Unassembled WGS sequence"/>
</dbReference>
<comment type="similarity">
    <text evidence="1">Belongs to the NPR3 family.</text>
</comment>
<dbReference type="GO" id="GO:1990130">
    <property type="term" value="C:GATOR1 complex"/>
    <property type="evidence" value="ECO:0007669"/>
    <property type="project" value="UniProtKB-UniRule"/>
</dbReference>
<dbReference type="AlphaFoldDB" id="A0ABD0Z199"/>
<evidence type="ECO:0000313" key="3">
    <source>
        <dbReference type="Proteomes" id="UP001558652"/>
    </source>
</evidence>
<accession>A0ABD0Z199</accession>
<evidence type="ECO:0000313" key="2">
    <source>
        <dbReference type="EMBL" id="KAL1131278.1"/>
    </source>
</evidence>
<dbReference type="EMBL" id="JBFDAA010000006">
    <property type="protein sequence ID" value="KAL1131278.1"/>
    <property type="molecule type" value="Genomic_DNA"/>
</dbReference>
<gene>
    <name evidence="2" type="ORF">AAG570_010896</name>
</gene>
<dbReference type="GO" id="GO:0005764">
    <property type="term" value="C:lysosome"/>
    <property type="evidence" value="ECO:0007669"/>
    <property type="project" value="UniProtKB-SubCell"/>
</dbReference>
<evidence type="ECO:0000256" key="1">
    <source>
        <dbReference type="RuleBase" id="RU368069"/>
    </source>
</evidence>
<organism evidence="2 3">
    <name type="scientific">Ranatra chinensis</name>
    <dbReference type="NCBI Taxonomy" id="642074"/>
    <lineage>
        <taxon>Eukaryota</taxon>
        <taxon>Metazoa</taxon>
        <taxon>Ecdysozoa</taxon>
        <taxon>Arthropoda</taxon>
        <taxon>Hexapoda</taxon>
        <taxon>Insecta</taxon>
        <taxon>Pterygota</taxon>
        <taxon>Neoptera</taxon>
        <taxon>Paraneoptera</taxon>
        <taxon>Hemiptera</taxon>
        <taxon>Heteroptera</taxon>
        <taxon>Panheteroptera</taxon>
        <taxon>Nepomorpha</taxon>
        <taxon>Nepidae</taxon>
        <taxon>Ranatrinae</taxon>
        <taxon>Ranatra</taxon>
    </lineage>
</organism>